<sequence>MKLSALDLLTRNRGETTEDTFIRAKDLAQNLDRLGYQRLWFAEHHNSPSHSSSAPEILATYMSAYTKSLRLGTGGTMIMHYAPLKIAEQFKTMAALAPDRIDFGIGRAPGGDHHAMRALAQNQAADYSDLYKKIREILALIPDDRPQESYHQSVSAQPKDLATLPQAYLLGSSGNSAVEAGNMGLGYNFARFFGLSADPEIFTDYRRYFQPSQFLSQPHVISTYQVVTADNQEELDYLAKPLEIAQLRQAAGQFKAIEDPETVKDFKFTDSQLAFLKEKKTAGIFVKGLPDQVAEQLTNEEKAYGFDELMIYAPIFDNKARARNYKLLMEVLS</sequence>
<evidence type="ECO:0000259" key="2">
    <source>
        <dbReference type="Pfam" id="PF00296"/>
    </source>
</evidence>
<dbReference type="InterPro" id="IPR036661">
    <property type="entry name" value="Luciferase-like_sf"/>
</dbReference>
<protein>
    <submittedName>
        <fullName evidence="3">MsnO8 family LLM class oxidoreductase</fullName>
        <ecNumber evidence="3">1.-.-.-</ecNumber>
    </submittedName>
</protein>
<dbReference type="Proteomes" id="UP001146670">
    <property type="component" value="Unassembled WGS sequence"/>
</dbReference>
<dbReference type="CDD" id="cd00347">
    <property type="entry name" value="Flavin_utilizing_monoxygenases"/>
    <property type="match status" value="1"/>
</dbReference>
<dbReference type="InterPro" id="IPR019949">
    <property type="entry name" value="CmoO-like"/>
</dbReference>
<comment type="caution">
    <text evidence="3">The sequence shown here is derived from an EMBL/GenBank/DDBJ whole genome shotgun (WGS) entry which is preliminary data.</text>
</comment>
<comment type="similarity">
    <text evidence="1">To bacterial alkanal monooxygenase alpha and beta chains.</text>
</comment>
<dbReference type="Pfam" id="PF00296">
    <property type="entry name" value="Bac_luciferase"/>
    <property type="match status" value="1"/>
</dbReference>
<keyword evidence="4" id="KW-1185">Reference proteome</keyword>
<dbReference type="NCBIfam" id="TIGR03558">
    <property type="entry name" value="oxido_grp_1"/>
    <property type="match status" value="1"/>
</dbReference>
<dbReference type="RefSeq" id="WP_268751390.1">
    <property type="nucleotide sequence ID" value="NZ_JAPRFQ010000001.1"/>
</dbReference>
<feature type="domain" description="Luciferase-like" evidence="2">
    <location>
        <begin position="9"/>
        <end position="302"/>
    </location>
</feature>
<gene>
    <name evidence="3" type="ORF">OW157_00600</name>
</gene>
<dbReference type="GO" id="GO:0016705">
    <property type="term" value="F:oxidoreductase activity, acting on paired donors, with incorporation or reduction of molecular oxygen"/>
    <property type="evidence" value="ECO:0007669"/>
    <property type="project" value="InterPro"/>
</dbReference>
<dbReference type="Gene3D" id="3.20.20.30">
    <property type="entry name" value="Luciferase-like domain"/>
    <property type="match status" value="1"/>
</dbReference>
<dbReference type="InterPro" id="IPR050766">
    <property type="entry name" value="Bact_Lucif_Oxidored"/>
</dbReference>
<evidence type="ECO:0000313" key="4">
    <source>
        <dbReference type="Proteomes" id="UP001146670"/>
    </source>
</evidence>
<dbReference type="SUPFAM" id="SSF51679">
    <property type="entry name" value="Bacterial luciferase-like"/>
    <property type="match status" value="1"/>
</dbReference>
<accession>A0A9X3FLP2</accession>
<dbReference type="InterPro" id="IPR011251">
    <property type="entry name" value="Luciferase-like_dom"/>
</dbReference>
<dbReference type="GO" id="GO:0005829">
    <property type="term" value="C:cytosol"/>
    <property type="evidence" value="ECO:0007669"/>
    <property type="project" value="TreeGrafter"/>
</dbReference>
<reference evidence="3" key="1">
    <citation type="submission" date="2022-12" db="EMBL/GenBank/DDBJ databases">
        <title>Description and comparative metabolic analysis of Aerococcus sp. nov., isolated from the feces of a pig.</title>
        <authorList>
            <person name="Chang Y.-H."/>
        </authorList>
    </citation>
    <scope>NUCLEOTIDE SEQUENCE</scope>
    <source>
        <strain evidence="3">YH-aer222</strain>
    </source>
</reference>
<organism evidence="3 4">
    <name type="scientific">Aerococcus kribbianus</name>
    <dbReference type="NCBI Taxonomy" id="2999064"/>
    <lineage>
        <taxon>Bacteria</taxon>
        <taxon>Bacillati</taxon>
        <taxon>Bacillota</taxon>
        <taxon>Bacilli</taxon>
        <taxon>Lactobacillales</taxon>
        <taxon>Aerococcaceae</taxon>
        <taxon>Aerococcus</taxon>
    </lineage>
</organism>
<dbReference type="PANTHER" id="PTHR30137">
    <property type="entry name" value="LUCIFERASE-LIKE MONOOXYGENASE"/>
    <property type="match status" value="1"/>
</dbReference>
<evidence type="ECO:0000256" key="1">
    <source>
        <dbReference type="ARBA" id="ARBA00007789"/>
    </source>
</evidence>
<dbReference type="AlphaFoldDB" id="A0A9X3FLP2"/>
<proteinExistence type="predicted"/>
<dbReference type="EC" id="1.-.-.-" evidence="3"/>
<dbReference type="PANTHER" id="PTHR30137:SF6">
    <property type="entry name" value="LUCIFERASE-LIKE MONOOXYGENASE"/>
    <property type="match status" value="1"/>
</dbReference>
<evidence type="ECO:0000313" key="3">
    <source>
        <dbReference type="EMBL" id="MCZ0725063.1"/>
    </source>
</evidence>
<dbReference type="EMBL" id="JAPRFR010000001">
    <property type="protein sequence ID" value="MCZ0725063.1"/>
    <property type="molecule type" value="Genomic_DNA"/>
</dbReference>
<keyword evidence="3" id="KW-0560">Oxidoreductase</keyword>
<name>A0A9X3FLP2_9LACT</name>